<accession>A0ABT0NAQ7</accession>
<dbReference type="EMBL" id="JAKIKT010000007">
    <property type="protein sequence ID" value="MCL2915549.1"/>
    <property type="molecule type" value="Genomic_DNA"/>
</dbReference>
<organism evidence="4 5">
    <name type="scientific">Shewanella corallii</name>
    <dbReference type="NCBI Taxonomy" id="560080"/>
    <lineage>
        <taxon>Bacteria</taxon>
        <taxon>Pseudomonadati</taxon>
        <taxon>Pseudomonadota</taxon>
        <taxon>Gammaproteobacteria</taxon>
        <taxon>Alteromonadales</taxon>
        <taxon>Shewanellaceae</taxon>
        <taxon>Shewanella</taxon>
    </lineage>
</organism>
<dbReference type="InterPro" id="IPR020904">
    <property type="entry name" value="Sc_DH/Rdtase_CS"/>
</dbReference>
<name>A0ABT0NAQ7_9GAMM</name>
<protein>
    <submittedName>
        <fullName evidence="4">SDR family oxidoreductase</fullName>
    </submittedName>
</protein>
<comment type="similarity">
    <text evidence="1">Belongs to the short-chain dehydrogenases/reductases (SDR) family.</text>
</comment>
<dbReference type="NCBIfam" id="NF006072">
    <property type="entry name" value="PRK08217.1"/>
    <property type="match status" value="1"/>
</dbReference>
<evidence type="ECO:0000313" key="4">
    <source>
        <dbReference type="EMBL" id="MCL2915549.1"/>
    </source>
</evidence>
<dbReference type="SUPFAM" id="SSF51735">
    <property type="entry name" value="NAD(P)-binding Rossmann-fold domains"/>
    <property type="match status" value="1"/>
</dbReference>
<dbReference type="RefSeq" id="WP_249250139.1">
    <property type="nucleotide sequence ID" value="NZ_JAKIKT010000007.1"/>
</dbReference>
<evidence type="ECO:0000259" key="3">
    <source>
        <dbReference type="SMART" id="SM00822"/>
    </source>
</evidence>
<feature type="domain" description="Ketoreductase" evidence="3">
    <location>
        <begin position="6"/>
        <end position="201"/>
    </location>
</feature>
<dbReference type="SMART" id="SM00822">
    <property type="entry name" value="PKS_KR"/>
    <property type="match status" value="1"/>
</dbReference>
<keyword evidence="5" id="KW-1185">Reference proteome</keyword>
<dbReference type="PANTHER" id="PTHR43658">
    <property type="entry name" value="SHORT-CHAIN DEHYDROGENASE/REDUCTASE"/>
    <property type="match status" value="1"/>
</dbReference>
<dbReference type="PROSITE" id="PS00061">
    <property type="entry name" value="ADH_SHORT"/>
    <property type="match status" value="1"/>
</dbReference>
<reference evidence="4 5" key="1">
    <citation type="submission" date="2022-01" db="EMBL/GenBank/DDBJ databases">
        <title>Whole genome-based taxonomy of the Shewanellaceae.</title>
        <authorList>
            <person name="Martin-Rodriguez A.J."/>
        </authorList>
    </citation>
    <scope>NUCLEOTIDE SEQUENCE [LARGE SCALE GENOMIC DNA]</scope>
    <source>
        <strain evidence="4 5">DSM 21332</strain>
    </source>
</reference>
<keyword evidence="2" id="KW-0560">Oxidoreductase</keyword>
<evidence type="ECO:0000256" key="2">
    <source>
        <dbReference type="ARBA" id="ARBA00023002"/>
    </source>
</evidence>
<gene>
    <name evidence="4" type="ORF">L2725_17480</name>
</gene>
<comment type="caution">
    <text evidence="4">The sequence shown here is derived from an EMBL/GenBank/DDBJ whole genome shotgun (WGS) entry which is preliminary data.</text>
</comment>
<evidence type="ECO:0000256" key="1">
    <source>
        <dbReference type="ARBA" id="ARBA00006484"/>
    </source>
</evidence>
<dbReference type="InterPro" id="IPR002347">
    <property type="entry name" value="SDR_fam"/>
</dbReference>
<dbReference type="Pfam" id="PF13561">
    <property type="entry name" value="adh_short_C2"/>
    <property type="match status" value="1"/>
</dbReference>
<dbReference type="Gene3D" id="3.40.50.720">
    <property type="entry name" value="NAD(P)-binding Rossmann-like Domain"/>
    <property type="match status" value="1"/>
</dbReference>
<dbReference type="PRINTS" id="PR00081">
    <property type="entry name" value="GDHRDH"/>
</dbReference>
<dbReference type="PRINTS" id="PR00080">
    <property type="entry name" value="SDRFAMILY"/>
</dbReference>
<dbReference type="Proteomes" id="UP001202831">
    <property type="component" value="Unassembled WGS sequence"/>
</dbReference>
<evidence type="ECO:0000313" key="5">
    <source>
        <dbReference type="Proteomes" id="UP001202831"/>
    </source>
</evidence>
<dbReference type="PANTHER" id="PTHR43658:SF8">
    <property type="entry name" value="17-BETA-HYDROXYSTEROID DEHYDROGENASE 14-RELATED"/>
    <property type="match status" value="1"/>
</dbReference>
<sequence length="255" mass="26915">MDLKDKVVVITGGAGGLGLAMAQEFAAAGARLALIDVDQDKLERACADMGGSFPQTEVQGYALDITDEEDVVAGFQYILEDLGQVNVLVNNAGILRDGMLLKAKEGQVTDRMSLAQFQSVINVNLTGSFLCGREAAAAMITSKQQGIIINISSLARAGNMGQSNYAASKAGVAAMSVGWAKELARHGIRSVAVAPGVIETEMTAAMKPEALERLEKMVPVGRLGKPEEVAKTVMFAVENDYINGRILEVDGGIRL</sequence>
<dbReference type="InterPro" id="IPR036291">
    <property type="entry name" value="NAD(P)-bd_dom_sf"/>
</dbReference>
<proteinExistence type="inferred from homology"/>
<dbReference type="InterPro" id="IPR057326">
    <property type="entry name" value="KR_dom"/>
</dbReference>